<dbReference type="PANTHER" id="PTHR43649:SF32">
    <property type="entry name" value="SUGAR BINDING SECRETED PROTEIN"/>
    <property type="match status" value="1"/>
</dbReference>
<name>A0ABU9CHS0_9BURK</name>
<dbReference type="Pfam" id="PF01547">
    <property type="entry name" value="SBP_bac_1"/>
    <property type="match status" value="1"/>
</dbReference>
<dbReference type="SUPFAM" id="SSF53850">
    <property type="entry name" value="Periplasmic binding protein-like II"/>
    <property type="match status" value="1"/>
</dbReference>
<organism evidence="3 4">
    <name type="scientific">Pseudaquabacterium inlustre</name>
    <dbReference type="NCBI Taxonomy" id="2984192"/>
    <lineage>
        <taxon>Bacteria</taxon>
        <taxon>Pseudomonadati</taxon>
        <taxon>Pseudomonadota</taxon>
        <taxon>Betaproteobacteria</taxon>
        <taxon>Burkholderiales</taxon>
        <taxon>Sphaerotilaceae</taxon>
        <taxon>Pseudaquabacterium</taxon>
    </lineage>
</organism>
<dbReference type="InterPro" id="IPR050490">
    <property type="entry name" value="Bact_solute-bd_prot1"/>
</dbReference>
<proteinExistence type="inferred from homology"/>
<evidence type="ECO:0000256" key="1">
    <source>
        <dbReference type="ARBA" id="ARBA00004418"/>
    </source>
</evidence>
<sequence length="425" mass="46446">MDRRGLLGGAAGAVALTVWPAAITAATGAPPREVLTVAAFPLVDEIGRAAKARWQALHPDVELRILTRQYVDHHTAMTTALSTARGLPDVMALESSFVARFARGTGLLDLNQAPFGAAQYRERLVRYAYDQAITREGAMVAMPTDIGPGTMLWRADILQRAGVDGAAIGRSWDDYIAAGQRIKATTGAFLVSTVVEMKDILIRSGLKAGEGLYYDQDSRALADTPRFERAFEVALRARQLGLDAKLTTWTNEWAEGFKRGTLATALSGAWLVGQLANWVAPDTRGLWRAAHLPEGANAAYGGTFYALPRQADAGRRALAWDYIRLMTLDAAQQLAAFKQQDAFPALRETHDDPFFDAPVPFLAGQPARRLWREAAGRIQAMPVHRQNAFAEEVVSTELDNVLTGRKTIRQALADAQKLLTRRALR</sequence>
<dbReference type="EMBL" id="JBBUTH010000007">
    <property type="protein sequence ID" value="MEK8051403.1"/>
    <property type="molecule type" value="Genomic_DNA"/>
</dbReference>
<comment type="caution">
    <text evidence="3">The sequence shown here is derived from an EMBL/GenBank/DDBJ whole genome shotgun (WGS) entry which is preliminary data.</text>
</comment>
<dbReference type="Gene3D" id="3.40.190.10">
    <property type="entry name" value="Periplasmic binding protein-like II"/>
    <property type="match status" value="1"/>
</dbReference>
<dbReference type="RefSeq" id="WP_341411086.1">
    <property type="nucleotide sequence ID" value="NZ_JBBUTH010000007.1"/>
</dbReference>
<dbReference type="PANTHER" id="PTHR43649">
    <property type="entry name" value="ARABINOSE-BINDING PROTEIN-RELATED"/>
    <property type="match status" value="1"/>
</dbReference>
<comment type="subcellular location">
    <subcellularLocation>
        <location evidence="1">Periplasm</location>
    </subcellularLocation>
</comment>
<gene>
    <name evidence="3" type="ORF">AACH10_14215</name>
</gene>
<evidence type="ECO:0000313" key="3">
    <source>
        <dbReference type="EMBL" id="MEK8051403.1"/>
    </source>
</evidence>
<evidence type="ECO:0000256" key="2">
    <source>
        <dbReference type="ARBA" id="ARBA00008520"/>
    </source>
</evidence>
<dbReference type="Proteomes" id="UP001365405">
    <property type="component" value="Unassembled WGS sequence"/>
</dbReference>
<protein>
    <submittedName>
        <fullName evidence="3">Extracellular solute-binding protein</fullName>
    </submittedName>
</protein>
<evidence type="ECO:0000313" key="4">
    <source>
        <dbReference type="Proteomes" id="UP001365405"/>
    </source>
</evidence>
<accession>A0ABU9CHS0</accession>
<reference evidence="3 4" key="1">
    <citation type="submission" date="2024-04" db="EMBL/GenBank/DDBJ databases">
        <title>Novel species of the genus Ideonella isolated from streams.</title>
        <authorList>
            <person name="Lu H."/>
        </authorList>
    </citation>
    <scope>NUCLEOTIDE SEQUENCE [LARGE SCALE GENOMIC DNA]</scope>
    <source>
        <strain evidence="3 4">DXS22W</strain>
    </source>
</reference>
<comment type="similarity">
    <text evidence="2">Belongs to the bacterial solute-binding protein 1 family.</text>
</comment>
<dbReference type="InterPro" id="IPR006059">
    <property type="entry name" value="SBP"/>
</dbReference>
<keyword evidence="4" id="KW-1185">Reference proteome</keyword>